<dbReference type="PANTHER" id="PTHR43669">
    <property type="entry name" value="5-KETO-D-GLUCONATE 5-REDUCTASE"/>
    <property type="match status" value="1"/>
</dbReference>
<sequence length="278" mass="28572">MTTLAGAGVVITGGGSGIGAALARRFAAEGARIVVNDLDATAAARIAAEVDGWAAPGDASTPDGAAALVGTAVDHLGAVDLFCANAGVGTAGGPEAPDSDWDLAWQVNVMAHVRAARALLPGWLDRGRGHFLSTVSAAGLLTMLGSAPYSVTKHGALAFAEWLAATYADRGITVQALCPQGVRTPMLEASGRAGRLMLDETALTPEQVADAVVEALADGRFLILPHPEVAGYHAAKAADPERWLTAMRRLQSHLDTPGSGSTPARRDRATHDDTEETR</sequence>
<comment type="caution">
    <text evidence="4">The sequence shown here is derived from an EMBL/GenBank/DDBJ whole genome shotgun (WGS) entry which is preliminary data.</text>
</comment>
<evidence type="ECO:0000313" key="5">
    <source>
        <dbReference type="Proteomes" id="UP000622552"/>
    </source>
</evidence>
<reference evidence="4" key="1">
    <citation type="submission" date="2020-11" db="EMBL/GenBank/DDBJ databases">
        <title>Sequencing the genomes of 1000 actinobacteria strains.</title>
        <authorList>
            <person name="Klenk H.-P."/>
        </authorList>
    </citation>
    <scope>NUCLEOTIDE SEQUENCE</scope>
    <source>
        <strain evidence="4">DSM 45356</strain>
    </source>
</reference>
<dbReference type="InterPro" id="IPR002347">
    <property type="entry name" value="SDR_fam"/>
</dbReference>
<evidence type="ECO:0000256" key="1">
    <source>
        <dbReference type="ARBA" id="ARBA00006484"/>
    </source>
</evidence>
<dbReference type="RefSeq" id="WP_197007903.1">
    <property type="nucleotide sequence ID" value="NZ_BONS01000013.1"/>
</dbReference>
<proteinExistence type="inferred from homology"/>
<accession>A0A8J7KPN2</accession>
<protein>
    <submittedName>
        <fullName evidence="4">NAD(P)-dependent dehydrogenase (Short-subunit alcohol dehydrogenase family)</fullName>
    </submittedName>
</protein>
<evidence type="ECO:0000256" key="3">
    <source>
        <dbReference type="SAM" id="MobiDB-lite"/>
    </source>
</evidence>
<dbReference type="EMBL" id="JADOUF010000001">
    <property type="protein sequence ID" value="MBG6141501.1"/>
    <property type="molecule type" value="Genomic_DNA"/>
</dbReference>
<name>A0A8J7KPN2_9ACTN</name>
<comment type="similarity">
    <text evidence="1">Belongs to the short-chain dehydrogenases/reductases (SDR) family.</text>
</comment>
<dbReference type="AlphaFoldDB" id="A0A8J7KPN2"/>
<dbReference type="PROSITE" id="PS00061">
    <property type="entry name" value="ADH_SHORT"/>
    <property type="match status" value="1"/>
</dbReference>
<keyword evidence="2" id="KW-0560">Oxidoreductase</keyword>
<feature type="compositionally biased region" description="Basic and acidic residues" evidence="3">
    <location>
        <begin position="264"/>
        <end position="278"/>
    </location>
</feature>
<feature type="region of interest" description="Disordered" evidence="3">
    <location>
        <begin position="253"/>
        <end position="278"/>
    </location>
</feature>
<dbReference type="InterPro" id="IPR036291">
    <property type="entry name" value="NAD(P)-bd_dom_sf"/>
</dbReference>
<dbReference type="Pfam" id="PF00106">
    <property type="entry name" value="adh_short"/>
    <property type="match status" value="1"/>
</dbReference>
<dbReference type="Proteomes" id="UP000622552">
    <property type="component" value="Unassembled WGS sequence"/>
</dbReference>
<evidence type="ECO:0000313" key="4">
    <source>
        <dbReference type="EMBL" id="MBG6141501.1"/>
    </source>
</evidence>
<dbReference type="GO" id="GO:0016491">
    <property type="term" value="F:oxidoreductase activity"/>
    <property type="evidence" value="ECO:0007669"/>
    <property type="project" value="UniProtKB-KW"/>
</dbReference>
<dbReference type="Gene3D" id="3.40.50.720">
    <property type="entry name" value="NAD(P)-binding Rossmann-like Domain"/>
    <property type="match status" value="1"/>
</dbReference>
<dbReference type="PANTHER" id="PTHR43669:SF3">
    <property type="entry name" value="ALCOHOL DEHYDROGENASE, PUTATIVE (AFU_ORTHOLOGUE AFUA_3G03445)-RELATED"/>
    <property type="match status" value="1"/>
</dbReference>
<organism evidence="4 5">
    <name type="scientific">Longispora fulva</name>
    <dbReference type="NCBI Taxonomy" id="619741"/>
    <lineage>
        <taxon>Bacteria</taxon>
        <taxon>Bacillati</taxon>
        <taxon>Actinomycetota</taxon>
        <taxon>Actinomycetes</taxon>
        <taxon>Micromonosporales</taxon>
        <taxon>Micromonosporaceae</taxon>
        <taxon>Longispora</taxon>
    </lineage>
</organism>
<evidence type="ECO:0000256" key="2">
    <source>
        <dbReference type="ARBA" id="ARBA00023002"/>
    </source>
</evidence>
<dbReference type="CDD" id="cd05233">
    <property type="entry name" value="SDR_c"/>
    <property type="match status" value="1"/>
</dbReference>
<dbReference type="SUPFAM" id="SSF51735">
    <property type="entry name" value="NAD(P)-binding Rossmann-fold domains"/>
    <property type="match status" value="1"/>
</dbReference>
<dbReference type="PRINTS" id="PR00081">
    <property type="entry name" value="GDHRDH"/>
</dbReference>
<gene>
    <name evidence="4" type="ORF">IW245_007695</name>
</gene>
<dbReference type="InterPro" id="IPR020904">
    <property type="entry name" value="Sc_DH/Rdtase_CS"/>
</dbReference>
<keyword evidence="5" id="KW-1185">Reference proteome</keyword>